<accession>A0A939C3U2</accession>
<reference evidence="1" key="1">
    <citation type="submission" date="2021-01" db="EMBL/GenBank/DDBJ databases">
        <title>KCTC 19127 draft genome.</title>
        <authorList>
            <person name="An D."/>
        </authorList>
    </citation>
    <scope>NUCLEOTIDE SEQUENCE</scope>
    <source>
        <strain evidence="1">KCTC 19127</strain>
    </source>
</reference>
<keyword evidence="2" id="KW-1185">Reference proteome</keyword>
<dbReference type="RefSeq" id="WP_205255108.1">
    <property type="nucleotide sequence ID" value="NZ_BAAAPV010000001.1"/>
</dbReference>
<evidence type="ECO:0000313" key="1">
    <source>
        <dbReference type="EMBL" id="MBM9474959.1"/>
    </source>
</evidence>
<organism evidence="1 2">
    <name type="scientific">Nakamurella flavida</name>
    <dbReference type="NCBI Taxonomy" id="363630"/>
    <lineage>
        <taxon>Bacteria</taxon>
        <taxon>Bacillati</taxon>
        <taxon>Actinomycetota</taxon>
        <taxon>Actinomycetes</taxon>
        <taxon>Nakamurellales</taxon>
        <taxon>Nakamurellaceae</taxon>
        <taxon>Nakamurella</taxon>
    </lineage>
</organism>
<dbReference type="EMBL" id="JAERWL010000001">
    <property type="protein sequence ID" value="MBM9474959.1"/>
    <property type="molecule type" value="Genomic_DNA"/>
</dbReference>
<evidence type="ECO:0000313" key="2">
    <source>
        <dbReference type="Proteomes" id="UP000663801"/>
    </source>
</evidence>
<name>A0A939C3U2_9ACTN</name>
<proteinExistence type="predicted"/>
<comment type="caution">
    <text evidence="1">The sequence shown here is derived from an EMBL/GenBank/DDBJ whole genome shotgun (WGS) entry which is preliminary data.</text>
</comment>
<gene>
    <name evidence="1" type="ORF">JL107_00740</name>
</gene>
<dbReference type="Proteomes" id="UP000663801">
    <property type="component" value="Unassembled WGS sequence"/>
</dbReference>
<protein>
    <submittedName>
        <fullName evidence="1">Uncharacterized protein</fullName>
    </submittedName>
</protein>
<sequence>MSTDLTVDTDLLRLSAEAVREAGASYGFNLMSAAGIEMSFTPASLGPGPHGADVVRLAQRCVQDAVAAVRALSDSAGRYAVALDNAAVTFASTESMLGPR</sequence>
<dbReference type="AlphaFoldDB" id="A0A939C3U2"/>